<organism evidence="2 3">
    <name type="scientific">Agathobaculum butyriciproducens</name>
    <dbReference type="NCBI Taxonomy" id="1628085"/>
    <lineage>
        <taxon>Bacteria</taxon>
        <taxon>Bacillati</taxon>
        <taxon>Bacillota</taxon>
        <taxon>Clostridia</taxon>
        <taxon>Eubacteriales</taxon>
        <taxon>Butyricicoccaceae</taxon>
        <taxon>Agathobaculum</taxon>
    </lineage>
</organism>
<dbReference type="GeneID" id="98659395"/>
<accession>A0AAW4W3W4</accession>
<gene>
    <name evidence="2" type="ORF">LKD22_10610</name>
</gene>
<feature type="transmembrane region" description="Helical" evidence="1">
    <location>
        <begin position="74"/>
        <end position="93"/>
    </location>
</feature>
<keyword evidence="1" id="KW-1133">Transmembrane helix</keyword>
<protein>
    <submittedName>
        <fullName evidence="2">Uncharacterized protein</fullName>
    </submittedName>
</protein>
<feature type="transmembrane region" description="Helical" evidence="1">
    <location>
        <begin position="31"/>
        <end position="54"/>
    </location>
</feature>
<evidence type="ECO:0000313" key="2">
    <source>
        <dbReference type="EMBL" id="MCC2177569.1"/>
    </source>
</evidence>
<keyword evidence="1" id="KW-0812">Transmembrane</keyword>
<evidence type="ECO:0000313" key="3">
    <source>
        <dbReference type="Proteomes" id="UP001298753"/>
    </source>
</evidence>
<dbReference type="RefSeq" id="WP_227601069.1">
    <property type="nucleotide sequence ID" value="NZ_JAJEPX010000039.1"/>
</dbReference>
<keyword evidence="3" id="KW-1185">Reference proteome</keyword>
<evidence type="ECO:0000256" key="1">
    <source>
        <dbReference type="SAM" id="Phobius"/>
    </source>
</evidence>
<dbReference type="AlphaFoldDB" id="A0AAW4W3W4"/>
<sequence>MFAAIVIAVLTGFLLSRCVTRTPAFRPVKDSLLWLGTVLAAHLLADWLSLPLYIARLCDVEIQESGALSAADGLLVLMIMAVFAMGSLSVYAVSLGLTVRRRSKQAA</sequence>
<keyword evidence="1" id="KW-0472">Membrane</keyword>
<dbReference type="EMBL" id="JAJEPX010000039">
    <property type="protein sequence ID" value="MCC2177569.1"/>
    <property type="molecule type" value="Genomic_DNA"/>
</dbReference>
<name>A0AAW4W3W4_9FIRM</name>
<comment type="caution">
    <text evidence="2">The sequence shown here is derived from an EMBL/GenBank/DDBJ whole genome shotgun (WGS) entry which is preliminary data.</text>
</comment>
<proteinExistence type="predicted"/>
<reference evidence="2 3" key="1">
    <citation type="submission" date="2021-10" db="EMBL/GenBank/DDBJ databases">
        <title>Anaerobic single-cell dispensing facilitates the cultivation of human gut bacteria.</title>
        <authorList>
            <person name="Afrizal A."/>
        </authorList>
    </citation>
    <scope>NUCLEOTIDE SEQUENCE [LARGE SCALE GENOMIC DNA]</scope>
    <source>
        <strain evidence="2 3">CLA-AA-H270</strain>
    </source>
</reference>
<dbReference type="Proteomes" id="UP001298753">
    <property type="component" value="Unassembled WGS sequence"/>
</dbReference>